<dbReference type="EMBL" id="JH003036">
    <property type="protein sequence ID" value="EGW13234.1"/>
    <property type="molecule type" value="Genomic_DNA"/>
</dbReference>
<reference evidence="2" key="1">
    <citation type="journal article" date="2011" name="Nat. Biotechnol.">
        <title>The genomic sequence of the Chinese hamster ovary (CHO)-K1 cell line.</title>
        <authorList>
            <person name="Xu X."/>
            <person name="Nagarajan H."/>
            <person name="Lewis N.E."/>
            <person name="Pan S."/>
            <person name="Cai Z."/>
            <person name="Liu X."/>
            <person name="Chen W."/>
            <person name="Xie M."/>
            <person name="Wang W."/>
            <person name="Hammond S."/>
            <person name="Andersen M.R."/>
            <person name="Neff N."/>
            <person name="Passarelli B."/>
            <person name="Koh W."/>
            <person name="Fan H.C."/>
            <person name="Wang J."/>
            <person name="Gui Y."/>
            <person name="Lee K.H."/>
            <person name="Betenbaugh M.J."/>
            <person name="Quake S.R."/>
            <person name="Famili I."/>
            <person name="Palsson B.O."/>
            <person name="Wang J."/>
        </authorList>
    </citation>
    <scope>NUCLEOTIDE SEQUENCE [LARGE SCALE GENOMIC DNA]</scope>
    <source>
        <strain evidence="2">CHO K1 cell line</strain>
    </source>
</reference>
<gene>
    <name evidence="1" type="ORF">I79_023671</name>
</gene>
<name>G3IIJ9_CRIGR</name>
<dbReference type="InParanoid" id="G3IIJ9"/>
<protein>
    <submittedName>
        <fullName evidence="1">Uncharacterized protein</fullName>
    </submittedName>
</protein>
<dbReference type="Proteomes" id="UP000001075">
    <property type="component" value="Unassembled WGS sequence"/>
</dbReference>
<sequence length="67" mass="7497">MVTGKAPYWFSGCVPTHTDSDSQYVYLYTPNARHCAEHSDSTVVSIPLLQCIPIIPILQRWSLTCPS</sequence>
<organism evidence="1 2">
    <name type="scientific">Cricetulus griseus</name>
    <name type="common">Chinese hamster</name>
    <name type="synonym">Cricetulus barabensis griseus</name>
    <dbReference type="NCBI Taxonomy" id="10029"/>
    <lineage>
        <taxon>Eukaryota</taxon>
        <taxon>Metazoa</taxon>
        <taxon>Chordata</taxon>
        <taxon>Craniata</taxon>
        <taxon>Vertebrata</taxon>
        <taxon>Euteleostomi</taxon>
        <taxon>Mammalia</taxon>
        <taxon>Eutheria</taxon>
        <taxon>Euarchontoglires</taxon>
        <taxon>Glires</taxon>
        <taxon>Rodentia</taxon>
        <taxon>Myomorpha</taxon>
        <taxon>Muroidea</taxon>
        <taxon>Cricetidae</taxon>
        <taxon>Cricetinae</taxon>
        <taxon>Cricetulus</taxon>
    </lineage>
</organism>
<evidence type="ECO:0000313" key="2">
    <source>
        <dbReference type="Proteomes" id="UP000001075"/>
    </source>
</evidence>
<evidence type="ECO:0000313" key="1">
    <source>
        <dbReference type="EMBL" id="EGW13234.1"/>
    </source>
</evidence>
<proteinExistence type="predicted"/>
<accession>G3IIJ9</accession>
<dbReference type="AlphaFoldDB" id="G3IIJ9"/>